<name>A0A8J2NMJ1_9HEXA</name>
<reference evidence="1" key="1">
    <citation type="submission" date="2021-06" db="EMBL/GenBank/DDBJ databases">
        <authorList>
            <person name="Hodson N. C."/>
            <person name="Mongue J. A."/>
            <person name="Jaron S. K."/>
        </authorList>
    </citation>
    <scope>NUCLEOTIDE SEQUENCE</scope>
</reference>
<keyword evidence="2" id="KW-1185">Reference proteome</keyword>
<gene>
    <name evidence="1" type="ORF">AFUS01_LOCUS4764</name>
</gene>
<proteinExistence type="predicted"/>
<feature type="non-terminal residue" evidence="1">
    <location>
        <position position="70"/>
    </location>
</feature>
<evidence type="ECO:0000313" key="1">
    <source>
        <dbReference type="EMBL" id="CAG7708247.1"/>
    </source>
</evidence>
<dbReference type="Proteomes" id="UP000708208">
    <property type="component" value="Unassembled WGS sequence"/>
</dbReference>
<dbReference type="AlphaFoldDB" id="A0A8J2NMJ1"/>
<organism evidence="1 2">
    <name type="scientific">Allacma fusca</name>
    <dbReference type="NCBI Taxonomy" id="39272"/>
    <lineage>
        <taxon>Eukaryota</taxon>
        <taxon>Metazoa</taxon>
        <taxon>Ecdysozoa</taxon>
        <taxon>Arthropoda</taxon>
        <taxon>Hexapoda</taxon>
        <taxon>Collembola</taxon>
        <taxon>Symphypleona</taxon>
        <taxon>Sminthuridae</taxon>
        <taxon>Allacma</taxon>
    </lineage>
</organism>
<protein>
    <submittedName>
        <fullName evidence="1">Uncharacterized protein</fullName>
    </submittedName>
</protein>
<comment type="caution">
    <text evidence="1">The sequence shown here is derived from an EMBL/GenBank/DDBJ whole genome shotgun (WGS) entry which is preliminary data.</text>
</comment>
<accession>A0A8J2NMJ1</accession>
<dbReference type="EMBL" id="CAJVCH010030001">
    <property type="protein sequence ID" value="CAG7708247.1"/>
    <property type="molecule type" value="Genomic_DNA"/>
</dbReference>
<evidence type="ECO:0000313" key="2">
    <source>
        <dbReference type="Proteomes" id="UP000708208"/>
    </source>
</evidence>
<dbReference type="OrthoDB" id="8182982at2759"/>
<feature type="non-terminal residue" evidence="1">
    <location>
        <position position="1"/>
    </location>
</feature>
<sequence>FFLEKDYVVWYTLFRHLTKTLQMFNNQGSSNLKSYLTPKLDEALRNVSWTQPPNEAGTKVIYRSRLADWA</sequence>